<keyword evidence="4" id="KW-1185">Reference proteome</keyword>
<keyword evidence="1" id="KW-0732">Signal</keyword>
<evidence type="ECO:0000256" key="1">
    <source>
        <dbReference type="SAM" id="SignalP"/>
    </source>
</evidence>
<gene>
    <name evidence="3" type="ORF">EDC38_0490</name>
</gene>
<dbReference type="PANTHER" id="PTHR30383">
    <property type="entry name" value="THIOESTERASE 1/PROTEASE 1/LYSOPHOSPHOLIPASE L1"/>
    <property type="match status" value="1"/>
</dbReference>
<name>A0A3N1NVK9_9GAMM</name>
<dbReference type="AlphaFoldDB" id="A0A3N1NVK9"/>
<dbReference type="PANTHER" id="PTHR30383:SF24">
    <property type="entry name" value="THIOESTERASE 1_PROTEASE 1_LYSOPHOSPHOLIPASE L1"/>
    <property type="match status" value="1"/>
</dbReference>
<protein>
    <submittedName>
        <fullName evidence="3">Acyl-CoA thioesterase-1</fullName>
    </submittedName>
</protein>
<dbReference type="Pfam" id="PF13472">
    <property type="entry name" value="Lipase_GDSL_2"/>
    <property type="match status" value="1"/>
</dbReference>
<dbReference type="Proteomes" id="UP000273643">
    <property type="component" value="Unassembled WGS sequence"/>
</dbReference>
<feature type="chain" id="PRO_5018296243" evidence="1">
    <location>
        <begin position="25"/>
        <end position="209"/>
    </location>
</feature>
<sequence length="209" mass="23083">MTLHRTLHCISLALLLSLASVAWAESPRVLVLGDSLSAAYGIDEEDGWVNLLNERLEREGYPHTVVNASVSGETTEGGLKRLPRLLSEHNPEWVILELGGNDGLRGYPISDLADNLAAMIQLSREQGAEVVLLGMQIPPNYGPRYTDQFTAVYPQLAQEEDVPLVAFMLEGIATKDELMQRDGIHPNAEAQPKILENVWPTLREVLQAH</sequence>
<comment type="caution">
    <text evidence="3">The sequence shown here is derived from an EMBL/GenBank/DDBJ whole genome shotgun (WGS) entry which is preliminary data.</text>
</comment>
<feature type="signal peptide" evidence="1">
    <location>
        <begin position="1"/>
        <end position="24"/>
    </location>
</feature>
<proteinExistence type="predicted"/>
<dbReference type="RefSeq" id="WP_123637177.1">
    <property type="nucleotide sequence ID" value="NZ_RJUK01000001.1"/>
</dbReference>
<dbReference type="InterPro" id="IPR051532">
    <property type="entry name" value="Ester_Hydrolysis_Enzymes"/>
</dbReference>
<dbReference type="Gene3D" id="3.40.50.1110">
    <property type="entry name" value="SGNH hydrolase"/>
    <property type="match status" value="1"/>
</dbReference>
<feature type="domain" description="SGNH hydrolase-type esterase" evidence="2">
    <location>
        <begin position="31"/>
        <end position="190"/>
    </location>
</feature>
<dbReference type="OrthoDB" id="9786188at2"/>
<organism evidence="3 4">
    <name type="scientific">Marinimicrobium koreense</name>
    <dbReference type="NCBI Taxonomy" id="306545"/>
    <lineage>
        <taxon>Bacteria</taxon>
        <taxon>Pseudomonadati</taxon>
        <taxon>Pseudomonadota</taxon>
        <taxon>Gammaproteobacteria</taxon>
        <taxon>Cellvibrionales</taxon>
        <taxon>Cellvibrionaceae</taxon>
        <taxon>Marinimicrobium</taxon>
    </lineage>
</organism>
<dbReference type="InterPro" id="IPR036514">
    <property type="entry name" value="SGNH_hydro_sf"/>
</dbReference>
<dbReference type="InterPro" id="IPR013830">
    <property type="entry name" value="SGNH_hydro"/>
</dbReference>
<dbReference type="CDD" id="cd01822">
    <property type="entry name" value="Lysophospholipase_L1_like"/>
    <property type="match status" value="1"/>
</dbReference>
<evidence type="ECO:0000259" key="2">
    <source>
        <dbReference type="Pfam" id="PF13472"/>
    </source>
</evidence>
<reference evidence="3 4" key="1">
    <citation type="submission" date="2018-11" db="EMBL/GenBank/DDBJ databases">
        <title>Genomic Encyclopedia of Type Strains, Phase IV (KMG-IV): sequencing the most valuable type-strain genomes for metagenomic binning, comparative biology and taxonomic classification.</title>
        <authorList>
            <person name="Goeker M."/>
        </authorList>
    </citation>
    <scope>NUCLEOTIDE SEQUENCE [LARGE SCALE GENOMIC DNA]</scope>
    <source>
        <strain evidence="3 4">DSM 16974</strain>
    </source>
</reference>
<evidence type="ECO:0000313" key="3">
    <source>
        <dbReference type="EMBL" id="ROQ19899.1"/>
    </source>
</evidence>
<accession>A0A3N1NVK9</accession>
<dbReference type="GO" id="GO:0004622">
    <property type="term" value="F:phosphatidylcholine lysophospholipase activity"/>
    <property type="evidence" value="ECO:0007669"/>
    <property type="project" value="TreeGrafter"/>
</dbReference>
<evidence type="ECO:0000313" key="4">
    <source>
        <dbReference type="Proteomes" id="UP000273643"/>
    </source>
</evidence>
<dbReference type="EMBL" id="RJUK01000001">
    <property type="protein sequence ID" value="ROQ19899.1"/>
    <property type="molecule type" value="Genomic_DNA"/>
</dbReference>
<dbReference type="SUPFAM" id="SSF52266">
    <property type="entry name" value="SGNH hydrolase"/>
    <property type="match status" value="1"/>
</dbReference>